<dbReference type="Pfam" id="PF09852">
    <property type="entry name" value="DUF2079"/>
    <property type="match status" value="1"/>
</dbReference>
<dbReference type="RefSeq" id="WP_344607530.1">
    <property type="nucleotide sequence ID" value="NZ_BAAAHE010000037.1"/>
</dbReference>
<gene>
    <name evidence="3" type="ORF">GCM10009547_37270</name>
</gene>
<evidence type="ECO:0000313" key="4">
    <source>
        <dbReference type="Proteomes" id="UP001500957"/>
    </source>
</evidence>
<sequence length="510" mass="54820">MATEAQTAHSTGLPRQPHPDPPTPDRRARTAGTTWIWFLAAGLFALYAVVSVRLHQRVRTTGFDLGIVEQAVRGFASGGAPIVEVEGPDANLLGDHFSPAYAALAPLYRVFPTPVTILLAQAFLLAIAVVPIARYAQRVLGRPAAVVVGLGYGLSWGIAEAVGFDAHEVMFAVPLTAGSVVALAERRLRAAVLWALPLLLVKEDLGLTVAAVGALVAWFGARRLGLATVVAGLAGTAVEVFWLLPANTPEGTFSAWWDSHRRSDDSGGLGAHLERVTVGLFEHEPKVVLLILLVAPTAMVALRSPLLLLVLPTLAWRLTSDNALYWGTSYHYSAVLMPVVFVAFVDGLRRLRAHQGPARIREALAISAVVTALLVPAHPLWSAVRPSTWADEPRVADARAVLAPIPDDAQVQASNRLVPQLTARAEVSVFGSRQSRPNPEWIVVDRTDPVNWPFDALADQDAFVDLARETGYGVVLERGEYVLLRRSTDDPRQFPPPESAPEEAGVAPGE</sequence>
<feature type="region of interest" description="Disordered" evidence="1">
    <location>
        <begin position="486"/>
        <end position="510"/>
    </location>
</feature>
<keyword evidence="2" id="KW-0472">Membrane</keyword>
<keyword evidence="2" id="KW-0812">Transmembrane</keyword>
<dbReference type="Proteomes" id="UP001500957">
    <property type="component" value="Unassembled WGS sequence"/>
</dbReference>
<dbReference type="InterPro" id="IPR018650">
    <property type="entry name" value="STSV1_Orf64"/>
</dbReference>
<dbReference type="EMBL" id="BAAAHE010000037">
    <property type="protein sequence ID" value="GAA0630096.1"/>
    <property type="molecule type" value="Genomic_DNA"/>
</dbReference>
<feature type="region of interest" description="Disordered" evidence="1">
    <location>
        <begin position="1"/>
        <end position="28"/>
    </location>
</feature>
<reference evidence="3 4" key="1">
    <citation type="journal article" date="2019" name="Int. J. Syst. Evol. Microbiol.">
        <title>The Global Catalogue of Microorganisms (GCM) 10K type strain sequencing project: providing services to taxonomists for standard genome sequencing and annotation.</title>
        <authorList>
            <consortium name="The Broad Institute Genomics Platform"/>
            <consortium name="The Broad Institute Genome Sequencing Center for Infectious Disease"/>
            <person name="Wu L."/>
            <person name="Ma J."/>
        </authorList>
    </citation>
    <scope>NUCLEOTIDE SEQUENCE [LARGE SCALE GENOMIC DNA]</scope>
    <source>
        <strain evidence="3 4">JCM 10671</strain>
    </source>
</reference>
<evidence type="ECO:0000313" key="3">
    <source>
        <dbReference type="EMBL" id="GAA0630096.1"/>
    </source>
</evidence>
<keyword evidence="2" id="KW-1133">Transmembrane helix</keyword>
<keyword evidence="4" id="KW-1185">Reference proteome</keyword>
<name>A0ABN1H6E4_9ACTN</name>
<comment type="caution">
    <text evidence="3">The sequence shown here is derived from an EMBL/GenBank/DDBJ whole genome shotgun (WGS) entry which is preliminary data.</text>
</comment>
<feature type="transmembrane region" description="Helical" evidence="2">
    <location>
        <begin position="330"/>
        <end position="348"/>
    </location>
</feature>
<protein>
    <submittedName>
        <fullName evidence="3">DUF2079 domain-containing protein</fullName>
    </submittedName>
</protein>
<evidence type="ECO:0000256" key="1">
    <source>
        <dbReference type="SAM" id="MobiDB-lite"/>
    </source>
</evidence>
<feature type="transmembrane region" description="Helical" evidence="2">
    <location>
        <begin position="139"/>
        <end position="158"/>
    </location>
</feature>
<feature type="transmembrane region" description="Helical" evidence="2">
    <location>
        <begin position="111"/>
        <end position="132"/>
    </location>
</feature>
<feature type="transmembrane region" description="Helical" evidence="2">
    <location>
        <begin position="191"/>
        <end position="218"/>
    </location>
</feature>
<feature type="transmembrane region" description="Helical" evidence="2">
    <location>
        <begin position="287"/>
        <end position="310"/>
    </location>
</feature>
<organism evidence="3 4">
    <name type="scientific">Sporichthya brevicatena</name>
    <dbReference type="NCBI Taxonomy" id="171442"/>
    <lineage>
        <taxon>Bacteria</taxon>
        <taxon>Bacillati</taxon>
        <taxon>Actinomycetota</taxon>
        <taxon>Actinomycetes</taxon>
        <taxon>Sporichthyales</taxon>
        <taxon>Sporichthyaceae</taxon>
        <taxon>Sporichthya</taxon>
    </lineage>
</organism>
<proteinExistence type="predicted"/>
<feature type="transmembrane region" description="Helical" evidence="2">
    <location>
        <begin position="224"/>
        <end position="244"/>
    </location>
</feature>
<evidence type="ECO:0000256" key="2">
    <source>
        <dbReference type="SAM" id="Phobius"/>
    </source>
</evidence>
<feature type="transmembrane region" description="Helical" evidence="2">
    <location>
        <begin position="35"/>
        <end position="54"/>
    </location>
</feature>
<accession>A0ABN1H6E4</accession>
<feature type="compositionally biased region" description="Polar residues" evidence="1">
    <location>
        <begin position="1"/>
        <end position="10"/>
    </location>
</feature>